<evidence type="ECO:0000313" key="2">
    <source>
        <dbReference type="EMBL" id="TCN58789.1"/>
    </source>
</evidence>
<name>A0ABY2B0J6_9FLAO</name>
<dbReference type="RefSeq" id="WP_132034829.1">
    <property type="nucleotide sequence ID" value="NZ_QWDN01000003.1"/>
</dbReference>
<reference evidence="2 3" key="1">
    <citation type="journal article" date="2015" name="Stand. Genomic Sci.">
        <title>Genomic Encyclopedia of Bacterial and Archaeal Type Strains, Phase III: the genomes of soil and plant-associated and newly described type strains.</title>
        <authorList>
            <person name="Whitman W.B."/>
            <person name="Woyke T."/>
            <person name="Klenk H.P."/>
            <person name="Zhou Y."/>
            <person name="Lilburn T.G."/>
            <person name="Beck B.J."/>
            <person name="De Vos P."/>
            <person name="Vandamme P."/>
            <person name="Eisen J.A."/>
            <person name="Garrity G."/>
            <person name="Hugenholtz P."/>
            <person name="Kyrpides N.C."/>
        </authorList>
    </citation>
    <scope>NUCLEOTIDE SEQUENCE [LARGE SCALE GENOMIC DNA]</scope>
    <source>
        <strain evidence="2 3">P5626</strain>
    </source>
</reference>
<evidence type="ECO:0000313" key="3">
    <source>
        <dbReference type="Proteomes" id="UP000295270"/>
    </source>
</evidence>
<dbReference type="EMBL" id="SLWA01000003">
    <property type="protein sequence ID" value="TCN58789.1"/>
    <property type="molecule type" value="Genomic_DNA"/>
</dbReference>
<sequence>MIKKIAFVLVFLQLLSCSSSSNMDTSKENPLNGKWNWVSSTGGFIGSTLTPASEKKTMTIEISNSTIKKYENGNLLSENTFSIKNQNSIYGDNKKMIVIENMPSQSFEIKDNKLYLNDECHDCYQSEYIRIK</sequence>
<feature type="chain" id="PRO_5046524657" description="Lipocalin-like domain-containing protein" evidence="1">
    <location>
        <begin position="24"/>
        <end position="132"/>
    </location>
</feature>
<comment type="caution">
    <text evidence="2">The sequence shown here is derived from an EMBL/GenBank/DDBJ whole genome shotgun (WGS) entry which is preliminary data.</text>
</comment>
<keyword evidence="1" id="KW-0732">Signal</keyword>
<protein>
    <recommendedName>
        <fullName evidence="4">Lipocalin-like domain-containing protein</fullName>
    </recommendedName>
</protein>
<organism evidence="2 3">
    <name type="scientific">Flavobacterium circumlabens</name>
    <dbReference type="NCBI Taxonomy" id="2133765"/>
    <lineage>
        <taxon>Bacteria</taxon>
        <taxon>Pseudomonadati</taxon>
        <taxon>Bacteroidota</taxon>
        <taxon>Flavobacteriia</taxon>
        <taxon>Flavobacteriales</taxon>
        <taxon>Flavobacteriaceae</taxon>
        <taxon>Flavobacterium</taxon>
    </lineage>
</organism>
<accession>A0ABY2B0J6</accession>
<feature type="signal peptide" evidence="1">
    <location>
        <begin position="1"/>
        <end position="23"/>
    </location>
</feature>
<dbReference type="Proteomes" id="UP000295270">
    <property type="component" value="Unassembled WGS sequence"/>
</dbReference>
<proteinExistence type="predicted"/>
<evidence type="ECO:0000256" key="1">
    <source>
        <dbReference type="SAM" id="SignalP"/>
    </source>
</evidence>
<evidence type="ECO:0008006" key="4">
    <source>
        <dbReference type="Google" id="ProtNLM"/>
    </source>
</evidence>
<gene>
    <name evidence="2" type="ORF">EV142_103230</name>
</gene>
<keyword evidence="3" id="KW-1185">Reference proteome</keyword>